<name>A0AAD4J8B7_PERFH</name>
<feature type="region of interest" description="Disordered" evidence="1">
    <location>
        <begin position="767"/>
        <end position="914"/>
    </location>
</feature>
<feature type="compositionally biased region" description="Basic and acidic residues" evidence="1">
    <location>
        <begin position="842"/>
        <end position="856"/>
    </location>
</feature>
<accession>A0AAD4J8B7</accession>
<keyword evidence="3" id="KW-1185">Reference proteome</keyword>
<dbReference type="PANTHER" id="PTHR31008:SF0">
    <property type="entry name" value="CSL1"/>
    <property type="match status" value="1"/>
</dbReference>
<protein>
    <recommendedName>
        <fullName evidence="4">COP1-interacting protein 7</fullName>
    </recommendedName>
</protein>
<feature type="compositionally biased region" description="Low complexity" evidence="1">
    <location>
        <begin position="784"/>
        <end position="796"/>
    </location>
</feature>
<gene>
    <name evidence="2" type="ORF">C2S53_013211</name>
</gene>
<dbReference type="PANTHER" id="PTHR31008">
    <property type="entry name" value="COP1-INTERACTING PROTEIN-RELATED"/>
    <property type="match status" value="1"/>
</dbReference>
<evidence type="ECO:0000313" key="3">
    <source>
        <dbReference type="Proteomes" id="UP001190926"/>
    </source>
</evidence>
<organism evidence="2 3">
    <name type="scientific">Perilla frutescens var. hirtella</name>
    <name type="common">Perilla citriodora</name>
    <name type="synonym">Perilla setoyensis</name>
    <dbReference type="NCBI Taxonomy" id="608512"/>
    <lineage>
        <taxon>Eukaryota</taxon>
        <taxon>Viridiplantae</taxon>
        <taxon>Streptophyta</taxon>
        <taxon>Embryophyta</taxon>
        <taxon>Tracheophyta</taxon>
        <taxon>Spermatophyta</taxon>
        <taxon>Magnoliopsida</taxon>
        <taxon>eudicotyledons</taxon>
        <taxon>Gunneridae</taxon>
        <taxon>Pentapetalae</taxon>
        <taxon>asterids</taxon>
        <taxon>lamiids</taxon>
        <taxon>Lamiales</taxon>
        <taxon>Lamiaceae</taxon>
        <taxon>Nepetoideae</taxon>
        <taxon>Elsholtzieae</taxon>
        <taxon>Perilla</taxon>
    </lineage>
</organism>
<feature type="region of interest" description="Disordered" evidence="1">
    <location>
        <begin position="265"/>
        <end position="301"/>
    </location>
</feature>
<feature type="compositionally biased region" description="Polar residues" evidence="1">
    <location>
        <begin position="123"/>
        <end position="143"/>
    </location>
</feature>
<dbReference type="Proteomes" id="UP001190926">
    <property type="component" value="Unassembled WGS sequence"/>
</dbReference>
<feature type="compositionally biased region" description="Polar residues" evidence="1">
    <location>
        <begin position="271"/>
        <end position="301"/>
    </location>
</feature>
<evidence type="ECO:0008006" key="4">
    <source>
        <dbReference type="Google" id="ProtNLM"/>
    </source>
</evidence>
<evidence type="ECO:0000256" key="1">
    <source>
        <dbReference type="SAM" id="MobiDB-lite"/>
    </source>
</evidence>
<reference evidence="2 3" key="1">
    <citation type="journal article" date="2021" name="Nat. Commun.">
        <title>Incipient diploidization of the medicinal plant Perilla within 10,000 years.</title>
        <authorList>
            <person name="Zhang Y."/>
            <person name="Shen Q."/>
            <person name="Leng L."/>
            <person name="Zhang D."/>
            <person name="Chen S."/>
            <person name="Shi Y."/>
            <person name="Ning Z."/>
            <person name="Chen S."/>
        </authorList>
    </citation>
    <scope>NUCLEOTIDE SEQUENCE [LARGE SCALE GENOMIC DNA]</scope>
    <source>
        <strain evidence="3">cv. PC099</strain>
    </source>
</reference>
<feature type="compositionally biased region" description="Basic residues" evidence="1">
    <location>
        <begin position="408"/>
        <end position="418"/>
    </location>
</feature>
<dbReference type="EMBL" id="SDAM02000113">
    <property type="protein sequence ID" value="KAH6829063.1"/>
    <property type="molecule type" value="Genomic_DNA"/>
</dbReference>
<dbReference type="AlphaFoldDB" id="A0AAD4J8B7"/>
<feature type="region of interest" description="Disordered" evidence="1">
    <location>
        <begin position="468"/>
        <end position="504"/>
    </location>
</feature>
<proteinExistence type="predicted"/>
<feature type="region of interest" description="Disordered" evidence="1">
    <location>
        <begin position="346"/>
        <end position="455"/>
    </location>
</feature>
<comment type="caution">
    <text evidence="2">The sequence shown here is derived from an EMBL/GenBank/DDBJ whole genome shotgun (WGS) entry which is preliminary data.</text>
</comment>
<evidence type="ECO:0000313" key="2">
    <source>
        <dbReference type="EMBL" id="KAH6829063.1"/>
    </source>
</evidence>
<feature type="region of interest" description="Disordered" evidence="1">
    <location>
        <begin position="107"/>
        <end position="158"/>
    </location>
</feature>
<sequence length="914" mass="100928">MDSKTLLDYALFQLTPTRTRCDLVVFSGKKNEKLASGLVEPFVAHLQYAKDQIPKGGYSITLRPPGDDASWFTKATFQRFVRFVSTPEILERIIRIEREILQIESSTQSSEIPTVEEAGNPVEGNNTSVADGNQKKSANASKLTSEEEDHGAELRENSRARLQRLMDTRKALLLKEQAMAYARAVVAGYEMEDIDDLICFADAFGASRLREACTDFKELYNKKQSDDQWMDELAAVQAASVADFPYLATSGIMLAGENFHGNGISTPLMRSGSSDPLSDTATTSDKSKENISSGEQRPNIQQQVPWMNQMPPYMYNFQGPMQQMPGYQGYPFPGMQPYYPGNMAWQPPGGSNPTKNHKSSWRKEKSFNPNEADNSEEDESTASSDSDTGDDSGEEKEHDKKSSSRGQKQAKKNKKKSSKTVVIRNINYITSQRRNGEDNEYSEESSGEALSLDEVSIREGVDNAIASLEKRAHPKGHKNRGKHTEQDFGNNIDADVSEGGKANDPWGAFQNLLLSNEESKSSELPKHHAGDPMDEQFMMKKSNGGFLYKTSDALDLESEKMKRQPLTADDSVHVIHREGENGGENHVVDFANGEDMQLTMKKTVSENENVLFAQQPRGSGTGALGTFQDFSSESTTIRNRKEEDWFIVHSQTQEAKQSKFVDHDSFSYTSDLVKKEATKGAAVVDDSFIIESRSTADEHYVSQWRTDISMDADFDIAPQPENGSLAISGSAEPDDLCMMLARESQESGASWTPDMDYEVEISFSEADKKSSTAQLNGEAVEEPAANGKKTNGKKNASPTAKLPGRGDRSRVLGGSPAGKLDPYSKTKRISSASRLMTPKSKLLKEEEERKRLEEAALQRQKRIAERTAATGLSAAYKKLPGGSKSASPKLDKSRSSSATVSDTKRLSQPKLTAI</sequence>
<feature type="compositionally biased region" description="Basic residues" evidence="1">
    <location>
        <begin position="472"/>
        <end position="481"/>
    </location>
</feature>